<comment type="function">
    <text evidence="7">Catalyzes the release of premature peptidyl moieties from peptidyl-tRNA molecules trapped in stalled 50S ribosomal subunits, and thus maintains levels of free tRNAs and 50S ribosomes.</text>
</comment>
<keyword evidence="12" id="KW-1185">Reference proteome</keyword>
<dbReference type="EC" id="3.1.1.29" evidence="1 7"/>
<feature type="binding site" evidence="7">
    <location>
        <position position="14"/>
    </location>
    <ligand>
        <name>tRNA</name>
        <dbReference type="ChEBI" id="CHEBI:17843"/>
    </ligand>
</feature>
<dbReference type="EMBL" id="JACHXA010000010">
    <property type="protein sequence ID" value="MBB3066665.1"/>
    <property type="molecule type" value="Genomic_DNA"/>
</dbReference>
<evidence type="ECO:0000256" key="2">
    <source>
        <dbReference type="ARBA" id="ARBA00022555"/>
    </source>
</evidence>
<dbReference type="PANTHER" id="PTHR17224">
    <property type="entry name" value="PEPTIDYL-TRNA HYDROLASE"/>
    <property type="match status" value="1"/>
</dbReference>
<accession>A0A839T036</accession>
<dbReference type="GO" id="GO:0072344">
    <property type="term" value="P:rescue of stalled ribosome"/>
    <property type="evidence" value="ECO:0007669"/>
    <property type="project" value="UniProtKB-UniRule"/>
</dbReference>
<evidence type="ECO:0000256" key="6">
    <source>
        <dbReference type="ARBA" id="ARBA00050038"/>
    </source>
</evidence>
<evidence type="ECO:0000256" key="1">
    <source>
        <dbReference type="ARBA" id="ARBA00013260"/>
    </source>
</evidence>
<dbReference type="GO" id="GO:0004045">
    <property type="term" value="F:peptidyl-tRNA hydrolase activity"/>
    <property type="evidence" value="ECO:0007669"/>
    <property type="project" value="UniProtKB-UniRule"/>
</dbReference>
<dbReference type="Pfam" id="PF01195">
    <property type="entry name" value="Pept_tRNA_hydro"/>
    <property type="match status" value="1"/>
</dbReference>
<keyword evidence="7" id="KW-0963">Cytoplasm</keyword>
<dbReference type="InterPro" id="IPR001328">
    <property type="entry name" value="Pept_tRNA_hydro"/>
</dbReference>
<comment type="similarity">
    <text evidence="5 7 9">Belongs to the PTH family.</text>
</comment>
<feature type="binding site" evidence="7">
    <location>
        <position position="64"/>
    </location>
    <ligand>
        <name>tRNA</name>
        <dbReference type="ChEBI" id="CHEBI:17843"/>
    </ligand>
</feature>
<dbReference type="PROSITE" id="PS01195">
    <property type="entry name" value="PEPT_TRNA_HYDROL_1"/>
    <property type="match status" value="1"/>
</dbReference>
<reference evidence="11 12" key="1">
    <citation type="submission" date="2020-08" db="EMBL/GenBank/DDBJ databases">
        <title>Genomic Encyclopedia of Type Strains, Phase III (KMG-III): the genomes of soil and plant-associated and newly described type strains.</title>
        <authorList>
            <person name="Whitman W."/>
        </authorList>
    </citation>
    <scope>NUCLEOTIDE SEQUENCE [LARGE SCALE GENOMIC DNA]</scope>
    <source>
        <strain evidence="11 12">CECT 8803</strain>
    </source>
</reference>
<dbReference type="NCBIfam" id="TIGR00447">
    <property type="entry name" value="pth"/>
    <property type="match status" value="1"/>
</dbReference>
<evidence type="ECO:0000313" key="12">
    <source>
        <dbReference type="Proteomes" id="UP000581135"/>
    </source>
</evidence>
<dbReference type="AlphaFoldDB" id="A0A839T036"/>
<feature type="compositionally biased region" description="Basic and acidic residues" evidence="10">
    <location>
        <begin position="191"/>
        <end position="207"/>
    </location>
</feature>
<dbReference type="CDD" id="cd00462">
    <property type="entry name" value="PTH"/>
    <property type="match status" value="1"/>
</dbReference>
<protein>
    <recommendedName>
        <fullName evidence="6 7">Peptidyl-tRNA hydrolase</fullName>
        <shortName evidence="7">Pth</shortName>
        <ecNumber evidence="1 7">3.1.1.29</ecNumber>
    </recommendedName>
</protein>
<comment type="subunit">
    <text evidence="7">Monomer.</text>
</comment>
<evidence type="ECO:0000256" key="5">
    <source>
        <dbReference type="ARBA" id="ARBA00038063"/>
    </source>
</evidence>
<dbReference type="PROSITE" id="PS01196">
    <property type="entry name" value="PEPT_TRNA_HYDROL_2"/>
    <property type="match status" value="1"/>
</dbReference>
<evidence type="ECO:0000313" key="11">
    <source>
        <dbReference type="EMBL" id="MBB3066665.1"/>
    </source>
</evidence>
<evidence type="ECO:0000256" key="3">
    <source>
        <dbReference type="ARBA" id="ARBA00022801"/>
    </source>
</evidence>
<dbReference type="GO" id="GO:0005737">
    <property type="term" value="C:cytoplasm"/>
    <property type="evidence" value="ECO:0007669"/>
    <property type="project" value="UniProtKB-SubCell"/>
</dbReference>
<dbReference type="HAMAP" id="MF_00083">
    <property type="entry name" value="Pept_tRNA_hydro_bact"/>
    <property type="match status" value="1"/>
</dbReference>
<gene>
    <name evidence="7" type="primary">pth</name>
    <name evidence="11" type="ORF">FHR98_002975</name>
</gene>
<feature type="site" description="Discriminates between blocked and unblocked aminoacyl-tRNA" evidence="7">
    <location>
        <position position="9"/>
    </location>
</feature>
<comment type="subcellular location">
    <subcellularLocation>
        <location evidence="7">Cytoplasm</location>
    </subcellularLocation>
</comment>
<dbReference type="FunFam" id="3.40.50.1470:FF:000001">
    <property type="entry name" value="Peptidyl-tRNA hydrolase"/>
    <property type="match status" value="1"/>
</dbReference>
<feature type="region of interest" description="Disordered" evidence="10">
    <location>
        <begin position="183"/>
        <end position="207"/>
    </location>
</feature>
<proteinExistence type="inferred from homology"/>
<organism evidence="11 12">
    <name type="scientific">Limibacillus halophilus</name>
    <dbReference type="NCBI Taxonomy" id="1579333"/>
    <lineage>
        <taxon>Bacteria</taxon>
        <taxon>Pseudomonadati</taxon>
        <taxon>Pseudomonadota</taxon>
        <taxon>Alphaproteobacteria</taxon>
        <taxon>Rhodospirillales</taxon>
        <taxon>Rhodovibrionaceae</taxon>
        <taxon>Limibacillus</taxon>
    </lineage>
</organism>
<keyword evidence="2 7" id="KW-0820">tRNA-binding</keyword>
<dbReference type="GO" id="GO:0006515">
    <property type="term" value="P:protein quality control for misfolded or incompletely synthesized proteins"/>
    <property type="evidence" value="ECO:0007669"/>
    <property type="project" value="UniProtKB-UniRule"/>
</dbReference>
<dbReference type="InterPro" id="IPR036416">
    <property type="entry name" value="Pept_tRNA_hydro_sf"/>
</dbReference>
<feature type="site" description="Stabilizes the basic form of H active site to accept a proton" evidence="7">
    <location>
        <position position="91"/>
    </location>
</feature>
<feature type="binding site" evidence="7">
    <location>
        <position position="112"/>
    </location>
    <ligand>
        <name>tRNA</name>
        <dbReference type="ChEBI" id="CHEBI:17843"/>
    </ligand>
</feature>
<comment type="caution">
    <text evidence="11">The sequence shown here is derived from an EMBL/GenBank/DDBJ whole genome shotgun (WGS) entry which is preliminary data.</text>
</comment>
<feature type="binding site" evidence="7">
    <location>
        <position position="66"/>
    </location>
    <ligand>
        <name>tRNA</name>
        <dbReference type="ChEBI" id="CHEBI:17843"/>
    </ligand>
</feature>
<dbReference type="Gene3D" id="3.40.50.1470">
    <property type="entry name" value="Peptidyl-tRNA hydrolase"/>
    <property type="match status" value="1"/>
</dbReference>
<comment type="function">
    <text evidence="7">Hydrolyzes ribosome-free peptidyl-tRNAs (with 1 or more amino acids incorporated), which drop off the ribosome during protein synthesis, or as a result of ribosome stalling.</text>
</comment>
<sequence>MKLLVGLGNPGPRYAGNRHNIGFMALEEIARSVAAGPWRKRFQARTADAMVGGEKVLLICPETFMNNSGQSVGEALRFFKLEPADVIVFYDELDLRPGKVKVKRGGGAAGHNGIRSLIAHIGDDFWRVRLGIGHPGVKEMVLGWVLGDFSKADHDWLQPFLEAVAGEAGFLVKGDEGSYMSRVAHLTTPPKSKEAAPTKGGQESKDD</sequence>
<dbReference type="SUPFAM" id="SSF53178">
    <property type="entry name" value="Peptidyl-tRNA hydrolase-like"/>
    <property type="match status" value="1"/>
</dbReference>
<dbReference type="InterPro" id="IPR018171">
    <property type="entry name" value="Pept_tRNA_hydro_CS"/>
</dbReference>
<keyword evidence="3 7" id="KW-0378">Hydrolase</keyword>
<evidence type="ECO:0000256" key="8">
    <source>
        <dbReference type="RuleBase" id="RU000673"/>
    </source>
</evidence>
<evidence type="ECO:0000256" key="10">
    <source>
        <dbReference type="SAM" id="MobiDB-lite"/>
    </source>
</evidence>
<keyword evidence="4 7" id="KW-0694">RNA-binding</keyword>
<feature type="active site" description="Proton acceptor" evidence="7">
    <location>
        <position position="19"/>
    </location>
</feature>
<evidence type="ECO:0000256" key="4">
    <source>
        <dbReference type="ARBA" id="ARBA00022884"/>
    </source>
</evidence>
<dbReference type="RefSeq" id="WP_183417500.1">
    <property type="nucleotide sequence ID" value="NZ_JACHXA010000010.1"/>
</dbReference>
<dbReference type="GO" id="GO:0000049">
    <property type="term" value="F:tRNA binding"/>
    <property type="evidence" value="ECO:0007669"/>
    <property type="project" value="UniProtKB-UniRule"/>
</dbReference>
<name>A0A839T036_9PROT</name>
<evidence type="ECO:0000256" key="9">
    <source>
        <dbReference type="RuleBase" id="RU004320"/>
    </source>
</evidence>
<dbReference type="Proteomes" id="UP000581135">
    <property type="component" value="Unassembled WGS sequence"/>
</dbReference>
<comment type="catalytic activity">
    <reaction evidence="7 8">
        <text>an N-acyl-L-alpha-aminoacyl-tRNA + H2O = an N-acyl-L-amino acid + a tRNA + H(+)</text>
        <dbReference type="Rhea" id="RHEA:54448"/>
        <dbReference type="Rhea" id="RHEA-COMP:10123"/>
        <dbReference type="Rhea" id="RHEA-COMP:13883"/>
        <dbReference type="ChEBI" id="CHEBI:15377"/>
        <dbReference type="ChEBI" id="CHEBI:15378"/>
        <dbReference type="ChEBI" id="CHEBI:59874"/>
        <dbReference type="ChEBI" id="CHEBI:78442"/>
        <dbReference type="ChEBI" id="CHEBI:138191"/>
        <dbReference type="EC" id="3.1.1.29"/>
    </reaction>
</comment>
<dbReference type="PANTHER" id="PTHR17224:SF1">
    <property type="entry name" value="PEPTIDYL-TRNA HYDROLASE"/>
    <property type="match status" value="1"/>
</dbReference>
<evidence type="ECO:0000256" key="7">
    <source>
        <dbReference type="HAMAP-Rule" id="MF_00083"/>
    </source>
</evidence>